<dbReference type="OrthoDB" id="5616340at2"/>
<comment type="subcellular location">
    <subcellularLocation>
        <location evidence="1">Cell inner membrane</location>
        <topology evidence="1">Single-pass membrane protein</topology>
    </subcellularLocation>
</comment>
<keyword evidence="8 10" id="KW-1133">Transmembrane helix</keyword>
<dbReference type="EMBL" id="CP032096">
    <property type="protein sequence ID" value="QBZ82244.1"/>
    <property type="molecule type" value="Genomic_DNA"/>
</dbReference>
<organism evidence="11 12">
    <name type="scientific">Hydrogenovibrio crunogenus</name>
    <dbReference type="NCBI Taxonomy" id="39765"/>
    <lineage>
        <taxon>Bacteria</taxon>
        <taxon>Pseudomonadati</taxon>
        <taxon>Pseudomonadota</taxon>
        <taxon>Gammaproteobacteria</taxon>
        <taxon>Thiotrichales</taxon>
        <taxon>Piscirickettsiaceae</taxon>
        <taxon>Hydrogenovibrio</taxon>
    </lineage>
</organism>
<evidence type="ECO:0000256" key="2">
    <source>
        <dbReference type="ARBA" id="ARBA00010637"/>
    </source>
</evidence>
<dbReference type="RefSeq" id="WP_135794988.1">
    <property type="nucleotide sequence ID" value="NZ_CP032096.1"/>
</dbReference>
<evidence type="ECO:0000256" key="7">
    <source>
        <dbReference type="ARBA" id="ARBA00022927"/>
    </source>
</evidence>
<name>A0A4V1C8K7_9GAMM</name>
<evidence type="ECO:0000313" key="11">
    <source>
        <dbReference type="EMBL" id="QBZ82244.1"/>
    </source>
</evidence>
<keyword evidence="9 10" id="KW-0472">Membrane</keyword>
<evidence type="ECO:0000256" key="4">
    <source>
        <dbReference type="ARBA" id="ARBA00022475"/>
    </source>
</evidence>
<keyword evidence="12" id="KW-1185">Reference proteome</keyword>
<feature type="transmembrane region" description="Helical" evidence="10">
    <location>
        <begin position="24"/>
        <end position="43"/>
    </location>
</feature>
<evidence type="ECO:0000256" key="3">
    <source>
        <dbReference type="ARBA" id="ARBA00022448"/>
    </source>
</evidence>
<evidence type="ECO:0000313" key="12">
    <source>
        <dbReference type="Proteomes" id="UP000296201"/>
    </source>
</evidence>
<dbReference type="InterPro" id="IPR023229">
    <property type="entry name" value="T2SS_M_periplasmic_sf"/>
</dbReference>
<dbReference type="AlphaFoldDB" id="A0A4V1C8K7"/>
<sequence>MEFDNLKQTILQVWKGFSQRDQRAIVVLGGVLLCAILYFLIWLPSEHVKQQAQQKLALSQQKWEWLNEQLPKVAQRAPVLPASTLKTTEALMQFIQTQLREMNLFQKIEHIETQGQKVVVDFKEVNAPRLFRWLSQQEQQGLIAFSADLKPLQPGIVTAKVIFEVPK</sequence>
<dbReference type="SUPFAM" id="SSF103054">
    <property type="entry name" value="General secretion pathway protein M, EpsM"/>
    <property type="match status" value="1"/>
</dbReference>
<keyword evidence="3" id="KW-0813">Transport</keyword>
<dbReference type="GO" id="GO:0005886">
    <property type="term" value="C:plasma membrane"/>
    <property type="evidence" value="ECO:0007669"/>
    <property type="project" value="UniProtKB-SubCell"/>
</dbReference>
<protein>
    <submittedName>
        <fullName evidence="11">Type II secretion system protein M</fullName>
    </submittedName>
</protein>
<dbReference type="Pfam" id="PF04612">
    <property type="entry name" value="T2SSM"/>
    <property type="match status" value="1"/>
</dbReference>
<proteinExistence type="inferred from homology"/>
<dbReference type="InterPro" id="IPR007690">
    <property type="entry name" value="T2SS_GspM"/>
</dbReference>
<gene>
    <name evidence="11" type="ORF">GHNINEIG_00268</name>
</gene>
<dbReference type="GO" id="GO:0015627">
    <property type="term" value="C:type II protein secretion system complex"/>
    <property type="evidence" value="ECO:0007669"/>
    <property type="project" value="InterPro"/>
</dbReference>
<dbReference type="GO" id="GO:0015628">
    <property type="term" value="P:protein secretion by the type II secretion system"/>
    <property type="evidence" value="ECO:0007669"/>
    <property type="project" value="InterPro"/>
</dbReference>
<evidence type="ECO:0000256" key="10">
    <source>
        <dbReference type="SAM" id="Phobius"/>
    </source>
</evidence>
<keyword evidence="5" id="KW-0997">Cell inner membrane</keyword>
<evidence type="ECO:0000256" key="6">
    <source>
        <dbReference type="ARBA" id="ARBA00022692"/>
    </source>
</evidence>
<accession>A0A4V1C8K7</accession>
<keyword evidence="7" id="KW-0653">Protein transport</keyword>
<reference evidence="11 12" key="1">
    <citation type="submission" date="2018-08" db="EMBL/GenBank/DDBJ databases">
        <title>Horizontal acquisition of hydrogen conversion ability and other habitat adaptations in Hydrogenovibrio crunogenus strains.</title>
        <authorList>
            <person name="Gonnella G."/>
            <person name="Adam N."/>
            <person name="Perner M."/>
        </authorList>
    </citation>
    <scope>NUCLEOTIDE SEQUENCE [LARGE SCALE GENOMIC DNA]</scope>
    <source>
        <strain evidence="11 12">SP-41</strain>
    </source>
</reference>
<keyword evidence="6 10" id="KW-0812">Transmembrane</keyword>
<evidence type="ECO:0000256" key="8">
    <source>
        <dbReference type="ARBA" id="ARBA00022989"/>
    </source>
</evidence>
<evidence type="ECO:0000256" key="9">
    <source>
        <dbReference type="ARBA" id="ARBA00023136"/>
    </source>
</evidence>
<evidence type="ECO:0000256" key="1">
    <source>
        <dbReference type="ARBA" id="ARBA00004377"/>
    </source>
</evidence>
<dbReference type="Proteomes" id="UP000296201">
    <property type="component" value="Chromosome"/>
</dbReference>
<comment type="similarity">
    <text evidence="2">Belongs to the GSP M family.</text>
</comment>
<keyword evidence="4" id="KW-1003">Cell membrane</keyword>
<evidence type="ECO:0000256" key="5">
    <source>
        <dbReference type="ARBA" id="ARBA00022519"/>
    </source>
</evidence>
<dbReference type="Gene3D" id="3.30.1360.100">
    <property type="entry name" value="General secretion pathway protein M, EpsM"/>
    <property type="match status" value="1"/>
</dbReference>